<name>A0A915EQB5_9BILA</name>
<organism evidence="1 2">
    <name type="scientific">Ditylenchus dipsaci</name>
    <dbReference type="NCBI Taxonomy" id="166011"/>
    <lineage>
        <taxon>Eukaryota</taxon>
        <taxon>Metazoa</taxon>
        <taxon>Ecdysozoa</taxon>
        <taxon>Nematoda</taxon>
        <taxon>Chromadorea</taxon>
        <taxon>Rhabditida</taxon>
        <taxon>Tylenchina</taxon>
        <taxon>Tylenchomorpha</taxon>
        <taxon>Sphaerularioidea</taxon>
        <taxon>Anguinidae</taxon>
        <taxon>Anguininae</taxon>
        <taxon>Ditylenchus</taxon>
    </lineage>
</organism>
<reference evidence="2" key="1">
    <citation type="submission" date="2022-11" db="UniProtKB">
        <authorList>
            <consortium name="WormBaseParasite"/>
        </authorList>
    </citation>
    <scope>IDENTIFICATION</scope>
</reference>
<dbReference type="Proteomes" id="UP000887574">
    <property type="component" value="Unplaced"/>
</dbReference>
<dbReference type="AlphaFoldDB" id="A0A915EQB5"/>
<protein>
    <submittedName>
        <fullName evidence="2">Uncharacterized protein</fullName>
    </submittedName>
</protein>
<evidence type="ECO:0000313" key="2">
    <source>
        <dbReference type="WBParaSite" id="jg8248"/>
    </source>
</evidence>
<dbReference type="WBParaSite" id="jg8248">
    <property type="protein sequence ID" value="jg8248"/>
    <property type="gene ID" value="jg8248"/>
</dbReference>
<evidence type="ECO:0000313" key="1">
    <source>
        <dbReference type="Proteomes" id="UP000887574"/>
    </source>
</evidence>
<sequence>MDANQHNVSGDDGVGGNEGFVDIDKLLVDLFGSSCTDDTFLPTTQTKADACKLLQDSIYTIHLSAPARKFTSIKDLVSVVAGIVKNDRTAQNAGGTVVERFHRVVSNMRATMMAADDGEQDEDYNKVADLFEACAEVTYLERNEDVRAQFIFVLWSVVKEAEDTLPNPVDGSAVWSARKKSFFGCCYYSQLVVMPPESRNSMAHSDCNWRKKSTASENQVFDAKDNRIVCYYCQWRDAPCTSHNMFERNKVNCPRFSQRSDAQYATISSCRLISKSIALFPRQLLKLATIKNA</sequence>
<proteinExistence type="predicted"/>
<accession>A0A915EQB5</accession>
<keyword evidence="1" id="KW-1185">Reference proteome</keyword>